<dbReference type="RefSeq" id="WP_045779863.1">
    <property type="nucleotide sequence ID" value="NZ_LAJX01000161.1"/>
</dbReference>
<dbReference type="Proteomes" id="UP000033684">
    <property type="component" value="Unassembled WGS sequence"/>
</dbReference>
<dbReference type="PANTHER" id="PTHR12599:SF0">
    <property type="entry name" value="PTERIN-4-ALPHA-CARBINOLAMINE DEHYDRATASE"/>
    <property type="match status" value="1"/>
</dbReference>
<dbReference type="GO" id="GO:0006729">
    <property type="term" value="P:tetrahydrobiopterin biosynthetic process"/>
    <property type="evidence" value="ECO:0007669"/>
    <property type="project" value="InterPro"/>
</dbReference>
<dbReference type="Pfam" id="PF01329">
    <property type="entry name" value="Pterin_4a"/>
    <property type="match status" value="1"/>
</dbReference>
<dbReference type="NCBIfam" id="NF002017">
    <property type="entry name" value="PRK00823.1-2"/>
    <property type="match status" value="1"/>
</dbReference>
<dbReference type="InterPro" id="IPR001533">
    <property type="entry name" value="Pterin_deHydtase"/>
</dbReference>
<dbReference type="PATRIC" id="fig|1632867.3.peg.1601"/>
<evidence type="ECO:0000256" key="1">
    <source>
        <dbReference type="ARBA" id="ARBA00001554"/>
    </source>
</evidence>
<dbReference type="SUPFAM" id="SSF55248">
    <property type="entry name" value="PCD-like"/>
    <property type="match status" value="1"/>
</dbReference>
<sequence>MGWRNLTPESVYSDDEINARLSEELPHWYLENGWIRRKYKTHSWKSTLMVVNTIGHLSEAAFHHPDLTVSYAFVIVKLMTHSAKGITNKDFELAKKIEEVIQWQPGLEAGALTGTPEDPRFAYIKYDKS</sequence>
<dbReference type="Gene3D" id="3.30.1360.20">
    <property type="entry name" value="Transcriptional coactivator/pterin dehydratase"/>
    <property type="match status" value="1"/>
</dbReference>
<evidence type="ECO:0000313" key="6">
    <source>
        <dbReference type="Proteomes" id="UP000033684"/>
    </source>
</evidence>
<reference evidence="6" key="1">
    <citation type="submission" date="2015-03" db="EMBL/GenBank/DDBJ databases">
        <title>Draft genome sequence of a novel methanotroph (Sn10-6) isolated from flooded ricefield rhizosphere in India.</title>
        <authorList>
            <person name="Pandit P.S."/>
            <person name="Pore S.D."/>
            <person name="Arora P."/>
            <person name="Kapse N.G."/>
            <person name="Dhakephalkar P.K."/>
            <person name="Rahalkar M.C."/>
        </authorList>
    </citation>
    <scope>NUCLEOTIDE SEQUENCE [LARGE SCALE GENOMIC DNA]</scope>
    <source>
        <strain evidence="6">Sn10-6</strain>
    </source>
</reference>
<evidence type="ECO:0000256" key="4">
    <source>
        <dbReference type="ARBA" id="ARBA00023239"/>
    </source>
</evidence>
<keyword evidence="6" id="KW-1185">Reference proteome</keyword>
<comment type="similarity">
    <text evidence="2">Belongs to the pterin-4-alpha-carbinolamine dehydratase family.</text>
</comment>
<dbReference type="AlphaFoldDB" id="A0A0F3IGI6"/>
<evidence type="ECO:0000313" key="5">
    <source>
        <dbReference type="EMBL" id="KJV05871.1"/>
    </source>
</evidence>
<keyword evidence="4" id="KW-0456">Lyase</keyword>
<evidence type="ECO:0000256" key="2">
    <source>
        <dbReference type="ARBA" id="ARBA00006472"/>
    </source>
</evidence>
<comment type="catalytic activity">
    <reaction evidence="1">
        <text>(4aS,6R)-4a-hydroxy-L-erythro-5,6,7,8-tetrahydrobiopterin = (6R)-L-erythro-6,7-dihydrobiopterin + H2O</text>
        <dbReference type="Rhea" id="RHEA:11920"/>
        <dbReference type="ChEBI" id="CHEBI:15377"/>
        <dbReference type="ChEBI" id="CHEBI:15642"/>
        <dbReference type="ChEBI" id="CHEBI:43120"/>
        <dbReference type="EC" id="4.2.1.96"/>
    </reaction>
</comment>
<protein>
    <recommendedName>
        <fullName evidence="3">4a-hydroxytetrahydrobiopterin dehydratase</fullName>
        <ecNumber evidence="3">4.2.1.96</ecNumber>
    </recommendedName>
</protein>
<dbReference type="InterPro" id="IPR036428">
    <property type="entry name" value="PCD_sf"/>
</dbReference>
<gene>
    <name evidence="5" type="ORF">VZ94_15040</name>
</gene>
<dbReference type="GO" id="GO:0008124">
    <property type="term" value="F:4-alpha-hydroxytetrahydrobiopterin dehydratase activity"/>
    <property type="evidence" value="ECO:0007669"/>
    <property type="project" value="UniProtKB-EC"/>
</dbReference>
<dbReference type="PANTHER" id="PTHR12599">
    <property type="entry name" value="PTERIN-4-ALPHA-CARBINOLAMINE DEHYDRATASE"/>
    <property type="match status" value="1"/>
</dbReference>
<evidence type="ECO:0000256" key="3">
    <source>
        <dbReference type="ARBA" id="ARBA00013252"/>
    </source>
</evidence>
<dbReference type="EC" id="4.2.1.96" evidence="3"/>
<dbReference type="OrthoDB" id="9794987at2"/>
<proteinExistence type="inferred from homology"/>
<comment type="caution">
    <text evidence="5">The sequence shown here is derived from an EMBL/GenBank/DDBJ whole genome shotgun (WGS) entry which is preliminary data.</text>
</comment>
<dbReference type="EMBL" id="LAJX01000161">
    <property type="protein sequence ID" value="KJV05871.1"/>
    <property type="molecule type" value="Genomic_DNA"/>
</dbReference>
<organism evidence="5 6">
    <name type="scientific">Methylocucumis oryzae</name>
    <dbReference type="NCBI Taxonomy" id="1632867"/>
    <lineage>
        <taxon>Bacteria</taxon>
        <taxon>Pseudomonadati</taxon>
        <taxon>Pseudomonadota</taxon>
        <taxon>Gammaproteobacteria</taxon>
        <taxon>Methylococcales</taxon>
        <taxon>Methylococcaceae</taxon>
        <taxon>Methylocucumis</taxon>
    </lineage>
</organism>
<name>A0A0F3IGI6_9GAMM</name>
<accession>A0A0F3IGI6</accession>
<reference evidence="5 6" key="2">
    <citation type="journal article" date="2016" name="Microb. Ecol.">
        <title>Genome Characteristics of a Novel Type I Methanotroph (Sn10-6) Isolated from a Flooded Indian Rice Field.</title>
        <authorList>
            <person name="Rahalkar M.C."/>
            <person name="Pandit P.S."/>
            <person name="Dhakephalkar P.K."/>
            <person name="Pore S."/>
            <person name="Arora P."/>
            <person name="Kapse N."/>
        </authorList>
    </citation>
    <scope>NUCLEOTIDE SEQUENCE [LARGE SCALE GENOMIC DNA]</scope>
    <source>
        <strain evidence="5 6">Sn10-6</strain>
    </source>
</reference>
<dbReference type="CDD" id="cd00488">
    <property type="entry name" value="PCD_DCoH"/>
    <property type="match status" value="1"/>
</dbReference>